<gene>
    <name evidence="1" type="ORF">MUB46_08825</name>
</gene>
<evidence type="ECO:0000313" key="1">
    <source>
        <dbReference type="EMBL" id="MCT8971954.1"/>
    </source>
</evidence>
<dbReference type="RefSeq" id="WP_261615512.1">
    <property type="nucleotide sequence ID" value="NZ_JALIDZ010000003.1"/>
</dbReference>
<protein>
    <submittedName>
        <fullName evidence="1">YbjN domain-containing protein</fullName>
    </submittedName>
</protein>
<dbReference type="Proteomes" id="UP001320898">
    <property type="component" value="Unassembled WGS sequence"/>
</dbReference>
<reference evidence="1 2" key="1">
    <citation type="submission" date="2022-04" db="EMBL/GenBank/DDBJ databases">
        <authorList>
            <person name="Ye Y.-Q."/>
            <person name="Du Z.-J."/>
        </authorList>
    </citation>
    <scope>NUCLEOTIDE SEQUENCE [LARGE SCALE GENOMIC DNA]</scope>
    <source>
        <strain evidence="1 2">A6E488</strain>
    </source>
</reference>
<name>A0AAW5QYG7_9HYPH</name>
<sequence>MTLVVDYGTERLINPVDTIEQIAALNDWSFDRSGDHEITISVTGNWTDYHISFTWMDDLEALHLACAFDLKVPDARRREVMDLMARINEQLWIGHFDLWAQEGVVIFRHALPLVGTETSPRQCEALLDAAVDTCERYFQAYQFVVWAGKTANEAIESALFEIAGHA</sequence>
<accession>A0AAW5QYG7</accession>
<organism evidence="1 2">
    <name type="scientific">Microbaculum marinisediminis</name>
    <dbReference type="NCBI Taxonomy" id="2931392"/>
    <lineage>
        <taxon>Bacteria</taxon>
        <taxon>Pseudomonadati</taxon>
        <taxon>Pseudomonadota</taxon>
        <taxon>Alphaproteobacteria</taxon>
        <taxon>Hyphomicrobiales</taxon>
        <taxon>Tepidamorphaceae</taxon>
        <taxon>Microbaculum</taxon>
    </lineage>
</organism>
<dbReference type="EMBL" id="JALIDZ010000003">
    <property type="protein sequence ID" value="MCT8971954.1"/>
    <property type="molecule type" value="Genomic_DNA"/>
</dbReference>
<evidence type="ECO:0000313" key="2">
    <source>
        <dbReference type="Proteomes" id="UP001320898"/>
    </source>
</evidence>
<dbReference type="InterPro" id="IPR019660">
    <property type="entry name" value="Put_sensory_transdc_reg_YbjN"/>
</dbReference>
<dbReference type="CDD" id="cd17033">
    <property type="entry name" value="DR1245-like"/>
    <property type="match status" value="1"/>
</dbReference>
<dbReference type="AlphaFoldDB" id="A0AAW5QYG7"/>
<comment type="caution">
    <text evidence="1">The sequence shown here is derived from an EMBL/GenBank/DDBJ whole genome shotgun (WGS) entry which is preliminary data.</text>
</comment>
<proteinExistence type="predicted"/>
<dbReference type="Pfam" id="PF10722">
    <property type="entry name" value="YbjN"/>
    <property type="match status" value="1"/>
</dbReference>
<keyword evidence="2" id="KW-1185">Reference proteome</keyword>